<sequence length="160" mass="16516" precursor="true">MRRREMLGALGASPLAAAAATAGQGAAAGDDGPPAGRGVGAGKDPRTGCVEQCERLAKLCLAVSYTLLDDLKAGRGDRDALIRLHRALVDVREFATLAATMVLRDSPFRAPACSSCAYVCDRAAAIAGGAAFEAKGQVVEALEECATSCRDVTHMKQARP</sequence>
<dbReference type="Pfam" id="PF03860">
    <property type="entry name" value="Csp"/>
    <property type="match status" value="1"/>
</dbReference>
<dbReference type="AlphaFoldDB" id="A0A5B9W630"/>
<dbReference type="EMBL" id="CP042997">
    <property type="protein sequence ID" value="QEH35988.1"/>
    <property type="molecule type" value="Genomic_DNA"/>
</dbReference>
<dbReference type="KEGG" id="agv:OJF2_45460"/>
<dbReference type="InterPro" id="IPR005560">
    <property type="entry name" value="Csp_YhjQ"/>
</dbReference>
<evidence type="ECO:0000256" key="1">
    <source>
        <dbReference type="SAM" id="SignalP"/>
    </source>
</evidence>
<feature type="signal peptide" evidence="1">
    <location>
        <begin position="1"/>
        <end position="18"/>
    </location>
</feature>
<reference evidence="2 3" key="1">
    <citation type="submission" date="2019-08" db="EMBL/GenBank/DDBJ databases">
        <title>Deep-cultivation of Planctomycetes and their phenomic and genomic characterization uncovers novel biology.</title>
        <authorList>
            <person name="Wiegand S."/>
            <person name="Jogler M."/>
            <person name="Boedeker C."/>
            <person name="Pinto D."/>
            <person name="Vollmers J."/>
            <person name="Rivas-Marin E."/>
            <person name="Kohn T."/>
            <person name="Peeters S.H."/>
            <person name="Heuer A."/>
            <person name="Rast P."/>
            <person name="Oberbeckmann S."/>
            <person name="Bunk B."/>
            <person name="Jeske O."/>
            <person name="Meyerdierks A."/>
            <person name="Storesund J.E."/>
            <person name="Kallscheuer N."/>
            <person name="Luecker S."/>
            <person name="Lage O.M."/>
            <person name="Pohl T."/>
            <person name="Merkel B.J."/>
            <person name="Hornburger P."/>
            <person name="Mueller R.-W."/>
            <person name="Bruemmer F."/>
            <person name="Labrenz M."/>
            <person name="Spormann A.M."/>
            <person name="Op den Camp H."/>
            <person name="Overmann J."/>
            <person name="Amann R."/>
            <person name="Jetten M.S.M."/>
            <person name="Mascher T."/>
            <person name="Medema M.H."/>
            <person name="Devos D.P."/>
            <person name="Kaster A.-K."/>
            <person name="Ovreas L."/>
            <person name="Rohde M."/>
            <person name="Galperin M.Y."/>
            <person name="Jogler C."/>
        </authorList>
    </citation>
    <scope>NUCLEOTIDE SEQUENCE [LARGE SCALE GENOMIC DNA]</scope>
    <source>
        <strain evidence="2 3">OJF2</strain>
    </source>
</reference>
<keyword evidence="1" id="KW-0732">Signal</keyword>
<evidence type="ECO:0008006" key="4">
    <source>
        <dbReference type="Google" id="ProtNLM"/>
    </source>
</evidence>
<protein>
    <recommendedName>
        <fullName evidence="4">Four-helix bundle copper-binding protein</fullName>
    </recommendedName>
</protein>
<dbReference type="Proteomes" id="UP000324233">
    <property type="component" value="Chromosome"/>
</dbReference>
<organism evidence="2 3">
    <name type="scientific">Aquisphaera giovannonii</name>
    <dbReference type="NCBI Taxonomy" id="406548"/>
    <lineage>
        <taxon>Bacteria</taxon>
        <taxon>Pseudomonadati</taxon>
        <taxon>Planctomycetota</taxon>
        <taxon>Planctomycetia</taxon>
        <taxon>Isosphaerales</taxon>
        <taxon>Isosphaeraceae</taxon>
        <taxon>Aquisphaera</taxon>
    </lineage>
</organism>
<proteinExistence type="predicted"/>
<name>A0A5B9W630_9BACT</name>
<dbReference type="Gene3D" id="1.20.1270.360">
    <property type="match status" value="1"/>
</dbReference>
<evidence type="ECO:0000313" key="3">
    <source>
        <dbReference type="Proteomes" id="UP000324233"/>
    </source>
</evidence>
<accession>A0A5B9W630</accession>
<feature type="chain" id="PRO_5022963252" description="Four-helix bundle copper-binding protein" evidence="1">
    <location>
        <begin position="19"/>
        <end position="160"/>
    </location>
</feature>
<keyword evidence="3" id="KW-1185">Reference proteome</keyword>
<dbReference type="RefSeq" id="WP_148595722.1">
    <property type="nucleotide sequence ID" value="NZ_CP042997.1"/>
</dbReference>
<evidence type="ECO:0000313" key="2">
    <source>
        <dbReference type="EMBL" id="QEH35988.1"/>
    </source>
</evidence>
<gene>
    <name evidence="2" type="ORF">OJF2_45460</name>
</gene>